<accession>A0AC34F6K9</accession>
<organism evidence="1 2">
    <name type="scientific">Panagrolaimus sp. ES5</name>
    <dbReference type="NCBI Taxonomy" id="591445"/>
    <lineage>
        <taxon>Eukaryota</taxon>
        <taxon>Metazoa</taxon>
        <taxon>Ecdysozoa</taxon>
        <taxon>Nematoda</taxon>
        <taxon>Chromadorea</taxon>
        <taxon>Rhabditida</taxon>
        <taxon>Tylenchina</taxon>
        <taxon>Panagrolaimomorpha</taxon>
        <taxon>Panagrolaimoidea</taxon>
        <taxon>Panagrolaimidae</taxon>
        <taxon>Panagrolaimus</taxon>
    </lineage>
</organism>
<dbReference type="Proteomes" id="UP000887579">
    <property type="component" value="Unplaced"/>
</dbReference>
<evidence type="ECO:0000313" key="2">
    <source>
        <dbReference type="WBParaSite" id="ES5_v2.g12844.t1"/>
    </source>
</evidence>
<evidence type="ECO:0000313" key="1">
    <source>
        <dbReference type="Proteomes" id="UP000887579"/>
    </source>
</evidence>
<protein>
    <submittedName>
        <fullName evidence="2">Ovule protein</fullName>
    </submittedName>
</protein>
<dbReference type="WBParaSite" id="ES5_v2.g12844.t1">
    <property type="protein sequence ID" value="ES5_v2.g12844.t1"/>
    <property type="gene ID" value="ES5_v2.g12844"/>
</dbReference>
<proteinExistence type="predicted"/>
<reference evidence="2" key="1">
    <citation type="submission" date="2022-11" db="UniProtKB">
        <authorList>
            <consortium name="WormBaseParasite"/>
        </authorList>
    </citation>
    <scope>IDENTIFICATION</scope>
</reference>
<name>A0AC34F6K9_9BILA</name>
<sequence length="83" mass="9783">MQIFYFKQIPKMRRNTQQSYIKTSSSNMPQSSQISKYQNSQKKCVHVPLIYSNLVKIPGNQFSNFQKPPQKAQILYKNENQVI</sequence>